<dbReference type="PANTHER" id="PTHR32071:SF113">
    <property type="entry name" value="ALGINATE BIOSYNTHESIS TRANSCRIPTIONAL REGULATORY PROTEIN ALGB"/>
    <property type="match status" value="1"/>
</dbReference>
<dbReference type="EMBL" id="VSSQ01017419">
    <property type="protein sequence ID" value="MPM59705.1"/>
    <property type="molecule type" value="Genomic_DNA"/>
</dbReference>
<dbReference type="Gene3D" id="1.10.10.60">
    <property type="entry name" value="Homeodomain-like"/>
    <property type="match status" value="1"/>
</dbReference>
<name>A0A645B2Q8_9ZZZZ</name>
<dbReference type="SUPFAM" id="SSF46689">
    <property type="entry name" value="Homeodomain-like"/>
    <property type="match status" value="1"/>
</dbReference>
<dbReference type="PANTHER" id="PTHR32071">
    <property type="entry name" value="TRANSCRIPTIONAL REGULATORY PROTEIN"/>
    <property type="match status" value="1"/>
</dbReference>
<keyword evidence="2" id="KW-0067">ATP-binding</keyword>
<dbReference type="SMART" id="SM00382">
    <property type="entry name" value="AAA"/>
    <property type="match status" value="1"/>
</dbReference>
<accession>A0A645B2Q8</accession>
<dbReference type="GO" id="GO:0006355">
    <property type="term" value="P:regulation of DNA-templated transcription"/>
    <property type="evidence" value="ECO:0007669"/>
    <property type="project" value="InterPro"/>
</dbReference>
<dbReference type="GO" id="GO:0043565">
    <property type="term" value="F:sequence-specific DNA binding"/>
    <property type="evidence" value="ECO:0007669"/>
    <property type="project" value="InterPro"/>
</dbReference>
<evidence type="ECO:0000256" key="1">
    <source>
        <dbReference type="ARBA" id="ARBA00022741"/>
    </source>
</evidence>
<dbReference type="GO" id="GO:0005524">
    <property type="term" value="F:ATP binding"/>
    <property type="evidence" value="ECO:0007669"/>
    <property type="project" value="UniProtKB-KW"/>
</dbReference>
<evidence type="ECO:0000256" key="3">
    <source>
        <dbReference type="ARBA" id="ARBA00023015"/>
    </source>
</evidence>
<dbReference type="Pfam" id="PF02954">
    <property type="entry name" value="HTH_8"/>
    <property type="match status" value="1"/>
</dbReference>
<dbReference type="InterPro" id="IPR002197">
    <property type="entry name" value="HTH_Fis"/>
</dbReference>
<evidence type="ECO:0000256" key="2">
    <source>
        <dbReference type="ARBA" id="ARBA00022840"/>
    </source>
</evidence>
<organism evidence="6">
    <name type="scientific">bioreactor metagenome</name>
    <dbReference type="NCBI Taxonomy" id="1076179"/>
    <lineage>
        <taxon>unclassified sequences</taxon>
        <taxon>metagenomes</taxon>
        <taxon>ecological metagenomes</taxon>
    </lineage>
</organism>
<dbReference type="InterPro" id="IPR058031">
    <property type="entry name" value="AAA_lid_NorR"/>
</dbReference>
<dbReference type="InterPro" id="IPR027417">
    <property type="entry name" value="P-loop_NTPase"/>
</dbReference>
<dbReference type="Gene3D" id="1.10.8.60">
    <property type="match status" value="1"/>
</dbReference>
<dbReference type="InterPro" id="IPR009057">
    <property type="entry name" value="Homeodomain-like_sf"/>
</dbReference>
<dbReference type="InterPro" id="IPR002078">
    <property type="entry name" value="Sigma_54_int"/>
</dbReference>
<reference evidence="6" key="1">
    <citation type="submission" date="2019-08" db="EMBL/GenBank/DDBJ databases">
        <authorList>
            <person name="Kucharzyk K."/>
            <person name="Murdoch R.W."/>
            <person name="Higgins S."/>
            <person name="Loffler F."/>
        </authorList>
    </citation>
    <scope>NUCLEOTIDE SEQUENCE</scope>
</reference>
<feature type="domain" description="Sigma-54 factor interaction" evidence="5">
    <location>
        <begin position="1"/>
        <end position="216"/>
    </location>
</feature>
<dbReference type="PROSITE" id="PS00688">
    <property type="entry name" value="SIGMA54_INTERACT_3"/>
    <property type="match status" value="1"/>
</dbReference>
<evidence type="ECO:0000259" key="5">
    <source>
        <dbReference type="PROSITE" id="PS50045"/>
    </source>
</evidence>
<dbReference type="CDD" id="cd00009">
    <property type="entry name" value="AAA"/>
    <property type="match status" value="1"/>
</dbReference>
<keyword evidence="4" id="KW-0804">Transcription</keyword>
<dbReference type="PROSITE" id="PS50045">
    <property type="entry name" value="SIGMA54_INTERACT_4"/>
    <property type="match status" value="1"/>
</dbReference>
<comment type="caution">
    <text evidence="6">The sequence shown here is derived from an EMBL/GenBank/DDBJ whole genome shotgun (WGS) entry which is preliminary data.</text>
</comment>
<keyword evidence="3" id="KW-0805">Transcription regulation</keyword>
<dbReference type="InterPro" id="IPR003593">
    <property type="entry name" value="AAA+_ATPase"/>
</dbReference>
<dbReference type="InterPro" id="IPR025944">
    <property type="entry name" value="Sigma_54_int_dom_CS"/>
</dbReference>
<dbReference type="AlphaFoldDB" id="A0A645B2Q8"/>
<dbReference type="PRINTS" id="PR01590">
    <property type="entry name" value="HTHFIS"/>
</dbReference>
<keyword evidence="1" id="KW-0547">Nucleotide-binding</keyword>
<dbReference type="Pfam" id="PF25601">
    <property type="entry name" value="AAA_lid_14"/>
    <property type="match status" value="1"/>
</dbReference>
<evidence type="ECO:0000256" key="4">
    <source>
        <dbReference type="ARBA" id="ARBA00023163"/>
    </source>
</evidence>
<sequence>MAKVAKTDANVLITGENGTGKEIIARELHQQSLRRNEVMVSVDMGSLSETLFESELFGHAKGAFTDAREDRAGKFEIARGSTLFMDEIANLSLPLQAKLLAALQNREIVKVGSNKKIPIDIRLVCATNSNLHTLVKEGKFREDLLYRINTIQIEIPPLRERVTDIPLLADFFLEIYCTKYKKPAFKLSDEVLEKMKQYAWPGNVRELQHTIEKAVILGDGDTLTLNNFFFSDAYTSPHTAVRTLEEMERRMIASSIRQNDGNLSAVATQLGITRQTLYNKIKKYQL</sequence>
<gene>
    <name evidence="6" type="primary">zraR_22</name>
    <name evidence="6" type="ORF">SDC9_106551</name>
</gene>
<protein>
    <submittedName>
        <fullName evidence="6">Transcriptional regulatory protein ZraR</fullName>
    </submittedName>
</protein>
<dbReference type="Gene3D" id="3.40.50.300">
    <property type="entry name" value="P-loop containing nucleotide triphosphate hydrolases"/>
    <property type="match status" value="1"/>
</dbReference>
<dbReference type="Pfam" id="PF00158">
    <property type="entry name" value="Sigma54_activat"/>
    <property type="match status" value="1"/>
</dbReference>
<evidence type="ECO:0000313" key="6">
    <source>
        <dbReference type="EMBL" id="MPM59705.1"/>
    </source>
</evidence>
<dbReference type="SUPFAM" id="SSF52540">
    <property type="entry name" value="P-loop containing nucleoside triphosphate hydrolases"/>
    <property type="match status" value="1"/>
</dbReference>
<dbReference type="FunFam" id="3.40.50.300:FF:000006">
    <property type="entry name" value="DNA-binding transcriptional regulator NtrC"/>
    <property type="match status" value="1"/>
</dbReference>
<proteinExistence type="predicted"/>